<keyword evidence="4" id="KW-0141">cGMP biosynthesis</keyword>
<dbReference type="STRING" id="400727.A0A2T7NW07"/>
<evidence type="ECO:0000259" key="8">
    <source>
        <dbReference type="PROSITE" id="PS50125"/>
    </source>
</evidence>
<feature type="coiled-coil region" evidence="6">
    <location>
        <begin position="60"/>
        <end position="87"/>
    </location>
</feature>
<reference evidence="9 10" key="1">
    <citation type="submission" date="2018-04" db="EMBL/GenBank/DDBJ databases">
        <title>The genome of golden apple snail Pomacea canaliculata provides insight into stress tolerance and invasive adaptation.</title>
        <authorList>
            <person name="Liu C."/>
            <person name="Liu B."/>
            <person name="Ren Y."/>
            <person name="Zhang Y."/>
            <person name="Wang H."/>
            <person name="Li S."/>
            <person name="Jiang F."/>
            <person name="Yin L."/>
            <person name="Zhang G."/>
            <person name="Qian W."/>
            <person name="Fan W."/>
        </authorList>
    </citation>
    <scope>NUCLEOTIDE SEQUENCE [LARGE SCALE GENOMIC DNA]</scope>
    <source>
        <strain evidence="9">SZHN2017</strain>
        <tissue evidence="9">Muscle</tissue>
    </source>
</reference>
<feature type="domain" description="Guanylate cyclase" evidence="8">
    <location>
        <begin position="112"/>
        <end position="146"/>
    </location>
</feature>
<dbReference type="AlphaFoldDB" id="A0A2T7NW07"/>
<evidence type="ECO:0000256" key="5">
    <source>
        <dbReference type="RuleBase" id="RU000405"/>
    </source>
</evidence>
<dbReference type="InterPro" id="IPR018297">
    <property type="entry name" value="A/G_cyclase_CS"/>
</dbReference>
<dbReference type="EMBL" id="PZQS01000009">
    <property type="protein sequence ID" value="PVD25334.1"/>
    <property type="molecule type" value="Genomic_DNA"/>
</dbReference>
<comment type="similarity">
    <text evidence="5">Belongs to the adenylyl cyclase class-4/guanylyl cyclase family.</text>
</comment>
<feature type="compositionally biased region" description="Acidic residues" evidence="7">
    <location>
        <begin position="261"/>
        <end position="277"/>
    </location>
</feature>
<dbReference type="GO" id="GO:0008074">
    <property type="term" value="C:guanylate cyclase complex, soluble"/>
    <property type="evidence" value="ECO:0007669"/>
    <property type="project" value="TreeGrafter"/>
</dbReference>
<comment type="caution">
    <text evidence="9">The sequence shown here is derived from an EMBL/GenBank/DDBJ whole genome shotgun (WGS) entry which is preliminary data.</text>
</comment>
<dbReference type="PANTHER" id="PTHR45655">
    <property type="entry name" value="GUANYLATE CYCLASE SOLUBLE SUBUNIT BETA-2"/>
    <property type="match status" value="1"/>
</dbReference>
<sequence>MMWLEDLNRMMYIGSPLITSLKEMKEMDLCMADIPLFDVTREIILLYEQRAAEIGITRTLDLTTAELKRTSKALEQERRKTEQLLHQMLPPKVAGKLKNGEKVDAETFQRATIMFSDVVTFTNIAAACPPEKIVNMLNDMYLRFDNATTRWDVYKIRVGIHTGPVMAGVVGVKMPRYCLFGDTVNTASRMESHGIPGRIHLSPATFRSLKNIGFTFKRRGEVDIKGKGRMVTHFLISDGERDVLEPSDSFTGHPVLTDSDLILDDTGDLYPDDDVEEGDHKHPRESGDGSEIQLDEAAKQSTHLNGSGSGLHESAENAGNGSQVRMVKPDYSFLADSTDLLTMRAETGAQLCEVTQPPEVSDHPQSRSSRTCLLL</sequence>
<feature type="compositionally biased region" description="Polar residues" evidence="7">
    <location>
        <begin position="366"/>
        <end position="375"/>
    </location>
</feature>
<dbReference type="Gene3D" id="6.10.250.780">
    <property type="match status" value="1"/>
</dbReference>
<dbReference type="Pfam" id="PF07701">
    <property type="entry name" value="HNOBA"/>
    <property type="match status" value="1"/>
</dbReference>
<dbReference type="EC" id="4.6.1.2" evidence="1"/>
<name>A0A2T7NW07_POMCA</name>
<proteinExistence type="inferred from homology"/>
<dbReference type="CDD" id="cd07302">
    <property type="entry name" value="CHD"/>
    <property type="match status" value="1"/>
</dbReference>
<dbReference type="PROSITE" id="PS50125">
    <property type="entry name" value="GUANYLATE_CYCLASE_2"/>
    <property type="match status" value="2"/>
</dbReference>
<feature type="compositionally biased region" description="Basic and acidic residues" evidence="7">
    <location>
        <begin position="278"/>
        <end position="287"/>
    </location>
</feature>
<dbReference type="PANTHER" id="PTHR45655:SF13">
    <property type="entry name" value="SOLUBLE GUANYLATE CYCLASE GCY-32-RELATED"/>
    <property type="match status" value="1"/>
</dbReference>
<dbReference type="GO" id="GO:0004383">
    <property type="term" value="F:guanylate cyclase activity"/>
    <property type="evidence" value="ECO:0007669"/>
    <property type="project" value="UniProtKB-EC"/>
</dbReference>
<dbReference type="GO" id="GO:0000166">
    <property type="term" value="F:nucleotide binding"/>
    <property type="evidence" value="ECO:0007669"/>
    <property type="project" value="UniProtKB-KW"/>
</dbReference>
<dbReference type="Pfam" id="PF00211">
    <property type="entry name" value="Guanylate_cyc"/>
    <property type="match status" value="1"/>
</dbReference>
<dbReference type="GO" id="GO:0019934">
    <property type="term" value="P:cGMP-mediated signaling"/>
    <property type="evidence" value="ECO:0007669"/>
    <property type="project" value="TreeGrafter"/>
</dbReference>
<feature type="region of interest" description="Disordered" evidence="7">
    <location>
        <begin position="355"/>
        <end position="375"/>
    </location>
</feature>
<organism evidence="9 10">
    <name type="scientific">Pomacea canaliculata</name>
    <name type="common">Golden apple snail</name>
    <dbReference type="NCBI Taxonomy" id="400727"/>
    <lineage>
        <taxon>Eukaryota</taxon>
        <taxon>Metazoa</taxon>
        <taxon>Spiralia</taxon>
        <taxon>Lophotrochozoa</taxon>
        <taxon>Mollusca</taxon>
        <taxon>Gastropoda</taxon>
        <taxon>Caenogastropoda</taxon>
        <taxon>Architaenioglossa</taxon>
        <taxon>Ampullarioidea</taxon>
        <taxon>Ampullariidae</taxon>
        <taxon>Pomacea</taxon>
    </lineage>
</organism>
<accession>A0A2T7NW07</accession>
<feature type="domain" description="Guanylate cyclase" evidence="8">
    <location>
        <begin position="154"/>
        <end position="191"/>
    </location>
</feature>
<feature type="region of interest" description="Disordered" evidence="7">
    <location>
        <begin position="255"/>
        <end position="323"/>
    </location>
</feature>
<keyword evidence="3 5" id="KW-0456">Lyase</keyword>
<evidence type="ECO:0000256" key="7">
    <source>
        <dbReference type="SAM" id="MobiDB-lite"/>
    </source>
</evidence>
<dbReference type="Proteomes" id="UP000245119">
    <property type="component" value="Linkage Group LG9"/>
</dbReference>
<dbReference type="InterPro" id="IPR029787">
    <property type="entry name" value="Nucleotide_cyclase"/>
</dbReference>
<keyword evidence="6" id="KW-0175">Coiled coil</keyword>
<evidence type="ECO:0000256" key="1">
    <source>
        <dbReference type="ARBA" id="ARBA00012202"/>
    </source>
</evidence>
<dbReference type="Gene3D" id="3.30.70.1230">
    <property type="entry name" value="Nucleotide cyclase"/>
    <property type="match status" value="2"/>
</dbReference>
<dbReference type="OrthoDB" id="6127067at2759"/>
<keyword evidence="2" id="KW-0547">Nucleotide-binding</keyword>
<protein>
    <recommendedName>
        <fullName evidence="1">guanylate cyclase</fullName>
        <ecNumber evidence="1">4.6.1.2</ecNumber>
    </recommendedName>
</protein>
<evidence type="ECO:0000313" key="9">
    <source>
        <dbReference type="EMBL" id="PVD25334.1"/>
    </source>
</evidence>
<dbReference type="SUPFAM" id="SSF55073">
    <property type="entry name" value="Nucleotide cyclase"/>
    <property type="match status" value="1"/>
</dbReference>
<evidence type="ECO:0000256" key="4">
    <source>
        <dbReference type="ARBA" id="ARBA00023293"/>
    </source>
</evidence>
<dbReference type="InterPro" id="IPR001054">
    <property type="entry name" value="A/G_cyclase"/>
</dbReference>
<evidence type="ECO:0000256" key="3">
    <source>
        <dbReference type="ARBA" id="ARBA00023239"/>
    </source>
</evidence>
<gene>
    <name evidence="9" type="ORF">C0Q70_15834</name>
</gene>
<dbReference type="PROSITE" id="PS00452">
    <property type="entry name" value="GUANYLATE_CYCLASE_1"/>
    <property type="match status" value="1"/>
</dbReference>
<evidence type="ECO:0000256" key="6">
    <source>
        <dbReference type="SAM" id="Coils"/>
    </source>
</evidence>
<dbReference type="SMART" id="SM00044">
    <property type="entry name" value="CYCc"/>
    <property type="match status" value="1"/>
</dbReference>
<dbReference type="InterPro" id="IPR011645">
    <property type="entry name" value="HNOB_dom_associated"/>
</dbReference>
<keyword evidence="10" id="KW-1185">Reference proteome</keyword>
<evidence type="ECO:0000313" key="10">
    <source>
        <dbReference type="Proteomes" id="UP000245119"/>
    </source>
</evidence>
<evidence type="ECO:0000256" key="2">
    <source>
        <dbReference type="ARBA" id="ARBA00022741"/>
    </source>
</evidence>
<dbReference type="GO" id="GO:0070482">
    <property type="term" value="P:response to oxygen levels"/>
    <property type="evidence" value="ECO:0007669"/>
    <property type="project" value="TreeGrafter"/>
</dbReference>